<protein>
    <submittedName>
        <fullName evidence="1">Uncharacterized protein</fullName>
    </submittedName>
</protein>
<dbReference type="EMBL" id="MT141880">
    <property type="protein sequence ID" value="QJA71537.1"/>
    <property type="molecule type" value="Genomic_DNA"/>
</dbReference>
<reference evidence="1" key="1">
    <citation type="submission" date="2020-03" db="EMBL/GenBank/DDBJ databases">
        <title>The deep terrestrial virosphere.</title>
        <authorList>
            <person name="Holmfeldt K."/>
            <person name="Nilsson E."/>
            <person name="Simone D."/>
            <person name="Lopez-Fernandez M."/>
            <person name="Wu X."/>
            <person name="de Brujin I."/>
            <person name="Lundin D."/>
            <person name="Andersson A."/>
            <person name="Bertilsson S."/>
            <person name="Dopson M."/>
        </authorList>
    </citation>
    <scope>NUCLEOTIDE SEQUENCE</scope>
    <source>
        <strain evidence="1">MM415A03146</strain>
    </source>
</reference>
<sequence length="132" mass="16011">MKFRARLEKGRLVYQRELVQAYLSRFKEGDVFKCDITRPQKIGSDPLRKYYFASCLPIFMKEIGYEPHEKNMFHEQLKMLYFDPQPDKHGFRRVPSLFRKKAKKPTKEQYEFVEWVKRLAAQQDIYLPDPNE</sequence>
<name>A0A6M3JS09_9ZZZZ</name>
<accession>A0A6M3JS09</accession>
<gene>
    <name evidence="1" type="ORF">MM415A03146_0004</name>
</gene>
<proteinExistence type="predicted"/>
<evidence type="ECO:0000313" key="1">
    <source>
        <dbReference type="EMBL" id="QJA71537.1"/>
    </source>
</evidence>
<organism evidence="1">
    <name type="scientific">viral metagenome</name>
    <dbReference type="NCBI Taxonomy" id="1070528"/>
    <lineage>
        <taxon>unclassified sequences</taxon>
        <taxon>metagenomes</taxon>
        <taxon>organismal metagenomes</taxon>
    </lineage>
</organism>
<dbReference type="AlphaFoldDB" id="A0A6M3JS09"/>